<reference evidence="8 9" key="1">
    <citation type="journal article" date="2016" name="DNA Res.">
        <title>The draft genome of MD-2 pineapple using hybrid error correction of long reads.</title>
        <authorList>
            <person name="Redwan R.M."/>
            <person name="Saidin A."/>
            <person name="Kumar S.V."/>
        </authorList>
    </citation>
    <scope>NUCLEOTIDE SEQUENCE [LARGE SCALE GENOMIC DNA]</scope>
    <source>
        <strain evidence="9">cv. MD2</strain>
        <tissue evidence="8">Leaf</tissue>
    </source>
</reference>
<dbReference type="Proteomes" id="UP000092600">
    <property type="component" value="Unassembled WGS sequence"/>
</dbReference>
<comment type="similarity">
    <text evidence="2">Belongs to the SHI protein family.</text>
</comment>
<gene>
    <name evidence="8" type="ORF">ACMD2_06926</name>
</gene>
<comment type="caution">
    <text evidence="8">The sequence shown here is derived from an EMBL/GenBank/DDBJ whole genome shotgun (WGS) entry which is preliminary data.</text>
</comment>
<dbReference type="EMBL" id="LSRQ01007999">
    <property type="protein sequence ID" value="OAY64334.1"/>
    <property type="molecule type" value="Genomic_DNA"/>
</dbReference>
<keyword evidence="4" id="KW-0862">Zinc</keyword>
<dbReference type="GO" id="GO:0005634">
    <property type="term" value="C:nucleus"/>
    <property type="evidence" value="ECO:0007669"/>
    <property type="project" value="UniProtKB-SubCell"/>
</dbReference>
<keyword evidence="5" id="KW-0238">DNA-binding</keyword>
<evidence type="ECO:0000256" key="5">
    <source>
        <dbReference type="ARBA" id="ARBA00023125"/>
    </source>
</evidence>
<evidence type="ECO:0000256" key="6">
    <source>
        <dbReference type="ARBA" id="ARBA00023159"/>
    </source>
</evidence>
<evidence type="ECO:0000256" key="3">
    <source>
        <dbReference type="ARBA" id="ARBA00022723"/>
    </source>
</evidence>
<comment type="subcellular location">
    <subcellularLocation>
        <location evidence="1">Nucleus</location>
    </subcellularLocation>
</comment>
<evidence type="ECO:0000313" key="8">
    <source>
        <dbReference type="EMBL" id="OAY64334.1"/>
    </source>
</evidence>
<dbReference type="GO" id="GO:0003677">
    <property type="term" value="F:DNA binding"/>
    <property type="evidence" value="ECO:0007669"/>
    <property type="project" value="UniProtKB-KW"/>
</dbReference>
<name>A0A199UHX1_ANACO</name>
<evidence type="ECO:0000256" key="7">
    <source>
        <dbReference type="ARBA" id="ARBA00023242"/>
    </source>
</evidence>
<dbReference type="STRING" id="4615.A0A199UHX1"/>
<proteinExistence type="inferred from homology"/>
<dbReference type="GO" id="GO:0046872">
    <property type="term" value="F:metal ion binding"/>
    <property type="evidence" value="ECO:0007669"/>
    <property type="project" value="UniProtKB-KW"/>
</dbReference>
<organism evidence="8 9">
    <name type="scientific">Ananas comosus</name>
    <name type="common">Pineapple</name>
    <name type="synonym">Ananas ananas</name>
    <dbReference type="NCBI Taxonomy" id="4615"/>
    <lineage>
        <taxon>Eukaryota</taxon>
        <taxon>Viridiplantae</taxon>
        <taxon>Streptophyta</taxon>
        <taxon>Embryophyta</taxon>
        <taxon>Tracheophyta</taxon>
        <taxon>Spermatophyta</taxon>
        <taxon>Magnoliopsida</taxon>
        <taxon>Liliopsida</taxon>
        <taxon>Poales</taxon>
        <taxon>Bromeliaceae</taxon>
        <taxon>Bromelioideae</taxon>
        <taxon>Ananas</taxon>
    </lineage>
</organism>
<evidence type="ECO:0000313" key="9">
    <source>
        <dbReference type="Proteomes" id="UP000092600"/>
    </source>
</evidence>
<dbReference type="InterPro" id="IPR006510">
    <property type="entry name" value="Znf_LRP1"/>
</dbReference>
<dbReference type="Pfam" id="PF05142">
    <property type="entry name" value="DUF702"/>
    <property type="match status" value="1"/>
</dbReference>
<evidence type="ECO:0000256" key="1">
    <source>
        <dbReference type="ARBA" id="ARBA00004123"/>
    </source>
</evidence>
<dbReference type="PANTHER" id="PTHR31604:SF30">
    <property type="entry name" value="PROTEIN LATERAL ROOT PRIMORDIUM 1"/>
    <property type="match status" value="1"/>
</dbReference>
<evidence type="ECO:0000256" key="4">
    <source>
        <dbReference type="ARBA" id="ARBA00022833"/>
    </source>
</evidence>
<dbReference type="GO" id="GO:0045893">
    <property type="term" value="P:positive regulation of DNA-templated transcription"/>
    <property type="evidence" value="ECO:0007669"/>
    <property type="project" value="TreeGrafter"/>
</dbReference>
<evidence type="ECO:0000256" key="2">
    <source>
        <dbReference type="ARBA" id="ARBA00006911"/>
    </source>
</evidence>
<dbReference type="InterPro" id="IPR007818">
    <property type="entry name" value="SHI"/>
</dbReference>
<keyword evidence="6" id="KW-0010">Activator</keyword>
<dbReference type="NCBIfam" id="TIGR01623">
    <property type="entry name" value="put_zinc_LRP1"/>
    <property type="match status" value="1"/>
</dbReference>
<accession>A0A199UHX1</accession>
<sequence>MRKPVSMLDASGILSGAGIGLGGSSSTCQDCGNQAKKDCTHRRCRTCCKSRGFDCSTHVQSTWVPAARRREC</sequence>
<dbReference type="PANTHER" id="PTHR31604">
    <property type="entry name" value="PROTEIN LATERAL ROOT PRIMORDIUM 1"/>
    <property type="match status" value="1"/>
</dbReference>
<protein>
    <submittedName>
        <fullName evidence="8">Protein SHI RELATED SEQUENCE 5</fullName>
    </submittedName>
</protein>
<dbReference type="AlphaFoldDB" id="A0A199UHX1"/>
<keyword evidence="3" id="KW-0479">Metal-binding</keyword>
<dbReference type="GO" id="GO:0003700">
    <property type="term" value="F:DNA-binding transcription factor activity"/>
    <property type="evidence" value="ECO:0007669"/>
    <property type="project" value="InterPro"/>
</dbReference>
<keyword evidence="7" id="KW-0539">Nucleus</keyword>